<dbReference type="Gene3D" id="1.10.287.130">
    <property type="match status" value="1"/>
</dbReference>
<evidence type="ECO:0000256" key="10">
    <source>
        <dbReference type="ARBA" id="ARBA00023136"/>
    </source>
</evidence>
<dbReference type="InterPro" id="IPR036890">
    <property type="entry name" value="HATPase_C_sf"/>
</dbReference>
<name>A0A1Y0IIP8_9GAMM</name>
<dbReference type="EC" id="2.7.13.3" evidence="3"/>
<evidence type="ECO:0000256" key="7">
    <source>
        <dbReference type="ARBA" id="ARBA00022777"/>
    </source>
</evidence>
<dbReference type="PANTHER" id="PTHR45339">
    <property type="entry name" value="HYBRID SIGNAL TRANSDUCTION HISTIDINE KINASE J"/>
    <property type="match status" value="1"/>
</dbReference>
<evidence type="ECO:0000256" key="12">
    <source>
        <dbReference type="SAM" id="Coils"/>
    </source>
</evidence>
<feature type="coiled-coil region" evidence="12">
    <location>
        <begin position="160"/>
        <end position="190"/>
    </location>
</feature>
<evidence type="ECO:0000259" key="15">
    <source>
        <dbReference type="PROSITE" id="PS50110"/>
    </source>
</evidence>
<dbReference type="Proteomes" id="UP000196027">
    <property type="component" value="Chromosome"/>
</dbReference>
<dbReference type="InterPro" id="IPR003594">
    <property type="entry name" value="HATPase_dom"/>
</dbReference>
<evidence type="ECO:0000313" key="17">
    <source>
        <dbReference type="Proteomes" id="UP000196027"/>
    </source>
</evidence>
<dbReference type="Gene3D" id="3.30.565.10">
    <property type="entry name" value="Histidine kinase-like ATPase, C-terminal domain"/>
    <property type="match status" value="1"/>
</dbReference>
<dbReference type="GO" id="GO:0000155">
    <property type="term" value="F:phosphorelay sensor kinase activity"/>
    <property type="evidence" value="ECO:0007669"/>
    <property type="project" value="InterPro"/>
</dbReference>
<dbReference type="EMBL" id="CP021425">
    <property type="protein sequence ID" value="ARU59395.1"/>
    <property type="molecule type" value="Genomic_DNA"/>
</dbReference>
<dbReference type="OrthoDB" id="9797243at2"/>
<dbReference type="CDD" id="cd17546">
    <property type="entry name" value="REC_hyHK_CKI1_RcsC-like"/>
    <property type="match status" value="1"/>
</dbReference>
<dbReference type="AlphaFoldDB" id="A0A1Y0IIP8"/>
<evidence type="ECO:0000256" key="6">
    <source>
        <dbReference type="ARBA" id="ARBA00022741"/>
    </source>
</evidence>
<evidence type="ECO:0000256" key="11">
    <source>
        <dbReference type="PROSITE-ProRule" id="PRU00169"/>
    </source>
</evidence>
<organism evidence="16 17">
    <name type="scientific">Oleiphilus messinensis</name>
    <dbReference type="NCBI Taxonomy" id="141451"/>
    <lineage>
        <taxon>Bacteria</taxon>
        <taxon>Pseudomonadati</taxon>
        <taxon>Pseudomonadota</taxon>
        <taxon>Gammaproteobacteria</taxon>
        <taxon>Oceanospirillales</taxon>
        <taxon>Oleiphilaceae</taxon>
        <taxon>Oleiphilus</taxon>
    </lineage>
</organism>
<dbReference type="Pfam" id="PF00072">
    <property type="entry name" value="Response_reg"/>
    <property type="match status" value="1"/>
</dbReference>
<dbReference type="PRINTS" id="PR00344">
    <property type="entry name" value="BCTRLSENSOR"/>
</dbReference>
<keyword evidence="13" id="KW-1133">Transmembrane helix</keyword>
<keyword evidence="4 11" id="KW-0597">Phosphoprotein</keyword>
<gene>
    <name evidence="16" type="ORF">OLMES_5415</name>
</gene>
<dbReference type="InterPro" id="IPR036097">
    <property type="entry name" value="HisK_dim/P_sf"/>
</dbReference>
<feature type="domain" description="Histidine kinase" evidence="14">
    <location>
        <begin position="197"/>
        <end position="418"/>
    </location>
</feature>
<dbReference type="InterPro" id="IPR003661">
    <property type="entry name" value="HisK_dim/P_dom"/>
</dbReference>
<dbReference type="Pfam" id="PF02518">
    <property type="entry name" value="HATPase_c"/>
    <property type="match status" value="1"/>
</dbReference>
<dbReference type="Gene3D" id="3.40.50.2300">
    <property type="match status" value="1"/>
</dbReference>
<evidence type="ECO:0000256" key="1">
    <source>
        <dbReference type="ARBA" id="ARBA00000085"/>
    </source>
</evidence>
<keyword evidence="13" id="KW-0812">Transmembrane</keyword>
<dbReference type="SUPFAM" id="SSF47384">
    <property type="entry name" value="Homodimeric domain of signal transducing histidine kinase"/>
    <property type="match status" value="1"/>
</dbReference>
<dbReference type="FunFam" id="1.10.287.130:FF:000038">
    <property type="entry name" value="Sensory transduction histidine kinase"/>
    <property type="match status" value="1"/>
</dbReference>
<evidence type="ECO:0000256" key="9">
    <source>
        <dbReference type="ARBA" id="ARBA00023012"/>
    </source>
</evidence>
<evidence type="ECO:0000256" key="8">
    <source>
        <dbReference type="ARBA" id="ARBA00022840"/>
    </source>
</evidence>
<evidence type="ECO:0000256" key="2">
    <source>
        <dbReference type="ARBA" id="ARBA00004370"/>
    </source>
</evidence>
<keyword evidence="10 13" id="KW-0472">Membrane</keyword>
<dbReference type="PANTHER" id="PTHR45339:SF1">
    <property type="entry name" value="HYBRID SIGNAL TRANSDUCTION HISTIDINE KINASE J"/>
    <property type="match status" value="1"/>
</dbReference>
<dbReference type="Pfam" id="PF00512">
    <property type="entry name" value="HisKA"/>
    <property type="match status" value="1"/>
</dbReference>
<dbReference type="KEGG" id="ome:OLMES_5415"/>
<evidence type="ECO:0000256" key="3">
    <source>
        <dbReference type="ARBA" id="ARBA00012438"/>
    </source>
</evidence>
<dbReference type="PROSITE" id="PS50109">
    <property type="entry name" value="HIS_KIN"/>
    <property type="match status" value="1"/>
</dbReference>
<evidence type="ECO:0000256" key="5">
    <source>
        <dbReference type="ARBA" id="ARBA00022679"/>
    </source>
</evidence>
<dbReference type="CDD" id="cd00082">
    <property type="entry name" value="HisKA"/>
    <property type="match status" value="1"/>
</dbReference>
<feature type="transmembrane region" description="Helical" evidence="13">
    <location>
        <begin position="12"/>
        <end position="31"/>
    </location>
</feature>
<reference evidence="16 17" key="1">
    <citation type="submission" date="2017-05" db="EMBL/GenBank/DDBJ databases">
        <title>Genomic insights into alkan degradation activity of Oleiphilus messinensis.</title>
        <authorList>
            <person name="Kozyavkin S.A."/>
            <person name="Slesarev A.I."/>
            <person name="Golyshin P.N."/>
            <person name="Korzhenkov A."/>
            <person name="Golyshina O.N."/>
            <person name="Toshchakov S.V."/>
        </authorList>
    </citation>
    <scope>NUCLEOTIDE SEQUENCE [LARGE SCALE GENOMIC DNA]</scope>
    <source>
        <strain evidence="16 17">ME102</strain>
    </source>
</reference>
<keyword evidence="17" id="KW-1185">Reference proteome</keyword>
<keyword evidence="9" id="KW-0902">Two-component regulatory system</keyword>
<dbReference type="SMART" id="SM00448">
    <property type="entry name" value="REC"/>
    <property type="match status" value="1"/>
</dbReference>
<comment type="catalytic activity">
    <reaction evidence="1">
        <text>ATP + protein L-histidine = ADP + protein N-phospho-L-histidine.</text>
        <dbReference type="EC" id="2.7.13.3"/>
    </reaction>
</comment>
<evidence type="ECO:0000313" key="16">
    <source>
        <dbReference type="EMBL" id="ARU59395.1"/>
    </source>
</evidence>
<dbReference type="SUPFAM" id="SSF52172">
    <property type="entry name" value="CheY-like"/>
    <property type="match status" value="1"/>
</dbReference>
<keyword evidence="5" id="KW-0808">Transferase</keyword>
<keyword evidence="8" id="KW-0067">ATP-binding</keyword>
<feature type="transmembrane region" description="Helical" evidence="13">
    <location>
        <begin position="133"/>
        <end position="156"/>
    </location>
</feature>
<sequence>MPRKNPKLLMPLLGLTLAFFVVIFFLHQIILERNRAYVTQHAQVLSSALWAYDQFTPMSYLEFVIDANNYEHLHVAVLPDVTFIDLPGNKTSQIEQFLDTLQLLPRYRFYTDVEYRGELIGALDIEWRGTVLIFTYLGVLGVFVLLGCAIWLFLMLSYSKKELEKFSAILQEQNLELERAKVDADRANQAKTTFLANMSHEIRTPMNAILGFSELLLNESNFAPDQQKSIRSINTAGNHLLGLINDILDISKIEAGRVTVVNRVFNLKKLVSELHQMFVLRTDKKGLYLRFSVSDSLPTMICSDEGKIRQVLINILGNAIKFTVQGGVSVDIAAEVVQTGQFEIQVNVHDTGPGIDEQDRKRVFAYFEQALVGQKAPDSTGIGLAISRSYAQLLGGDVSFESVLGQGTTFYFHFNAAEAEAGVDEDWSNATIIGLEPASVQKTVLVVDDEEDNRRLASQILSRFGLNIVQAIDGQEAIDRFHETRPDFVLMDMRMPKVDGLEAIRRIKATEEGRKTPIAAITASAFEEEKKSILSEGADDFLRKPYRQHDLLKVVGDRLGMKFVYEKTPAELSEDPEHIARNFVAQSRLSEDWCRRIKEALELSMAQEVKDCIAELDDSEQEFAAYLSQCLDEYDYDAIFKAVEASQ</sequence>
<comment type="subcellular location">
    <subcellularLocation>
        <location evidence="2">Membrane</location>
    </subcellularLocation>
</comment>
<dbReference type="InterPro" id="IPR001789">
    <property type="entry name" value="Sig_transdc_resp-reg_receiver"/>
</dbReference>
<dbReference type="SUPFAM" id="SSF55874">
    <property type="entry name" value="ATPase domain of HSP90 chaperone/DNA topoisomerase II/histidine kinase"/>
    <property type="match status" value="1"/>
</dbReference>
<keyword evidence="7" id="KW-0418">Kinase</keyword>
<keyword evidence="12" id="KW-0175">Coiled coil</keyword>
<feature type="domain" description="Response regulatory" evidence="15">
    <location>
        <begin position="443"/>
        <end position="559"/>
    </location>
</feature>
<dbReference type="GO" id="GO:0016020">
    <property type="term" value="C:membrane"/>
    <property type="evidence" value="ECO:0007669"/>
    <property type="project" value="UniProtKB-SubCell"/>
</dbReference>
<dbReference type="SMART" id="SM00388">
    <property type="entry name" value="HisKA"/>
    <property type="match status" value="1"/>
</dbReference>
<keyword evidence="6" id="KW-0547">Nucleotide-binding</keyword>
<evidence type="ECO:0000259" key="14">
    <source>
        <dbReference type="PROSITE" id="PS50109"/>
    </source>
</evidence>
<dbReference type="CDD" id="cd16922">
    <property type="entry name" value="HATPase_EvgS-ArcB-TorS-like"/>
    <property type="match status" value="1"/>
</dbReference>
<dbReference type="RefSeq" id="WP_087464074.1">
    <property type="nucleotide sequence ID" value="NZ_CP021425.1"/>
</dbReference>
<evidence type="ECO:0000256" key="4">
    <source>
        <dbReference type="ARBA" id="ARBA00022553"/>
    </source>
</evidence>
<dbReference type="GO" id="GO:0005524">
    <property type="term" value="F:ATP binding"/>
    <property type="evidence" value="ECO:0007669"/>
    <property type="project" value="UniProtKB-KW"/>
</dbReference>
<dbReference type="InterPro" id="IPR011006">
    <property type="entry name" value="CheY-like_superfamily"/>
</dbReference>
<evidence type="ECO:0000256" key="13">
    <source>
        <dbReference type="SAM" id="Phobius"/>
    </source>
</evidence>
<feature type="modified residue" description="4-aspartylphosphate" evidence="11">
    <location>
        <position position="492"/>
    </location>
</feature>
<dbReference type="PROSITE" id="PS50110">
    <property type="entry name" value="RESPONSE_REGULATORY"/>
    <property type="match status" value="1"/>
</dbReference>
<protein>
    <recommendedName>
        <fullName evidence="3">histidine kinase</fullName>
        <ecNumber evidence="3">2.7.13.3</ecNumber>
    </recommendedName>
</protein>
<proteinExistence type="predicted"/>
<accession>A0A1Y0IIP8</accession>
<dbReference type="SMART" id="SM00387">
    <property type="entry name" value="HATPase_c"/>
    <property type="match status" value="1"/>
</dbReference>
<dbReference type="InterPro" id="IPR005467">
    <property type="entry name" value="His_kinase_dom"/>
</dbReference>
<dbReference type="InterPro" id="IPR004358">
    <property type="entry name" value="Sig_transdc_His_kin-like_C"/>
</dbReference>